<evidence type="ECO:0000256" key="4">
    <source>
        <dbReference type="SAM" id="MobiDB-lite"/>
    </source>
</evidence>
<gene>
    <name evidence="5" type="ORF">R1sor_021579</name>
</gene>
<feature type="compositionally biased region" description="Acidic residues" evidence="4">
    <location>
        <begin position="404"/>
        <end position="414"/>
    </location>
</feature>
<feature type="region of interest" description="Disordered" evidence="4">
    <location>
        <begin position="940"/>
        <end position="959"/>
    </location>
</feature>
<dbReference type="AlphaFoldDB" id="A0ABD3GI77"/>
<feature type="compositionally biased region" description="Acidic residues" evidence="4">
    <location>
        <begin position="656"/>
        <end position="665"/>
    </location>
</feature>
<feature type="region of interest" description="Disordered" evidence="4">
    <location>
        <begin position="748"/>
        <end position="802"/>
    </location>
</feature>
<feature type="compositionally biased region" description="Basic and acidic residues" evidence="4">
    <location>
        <begin position="379"/>
        <end position="394"/>
    </location>
</feature>
<organism evidence="5 6">
    <name type="scientific">Riccia sorocarpa</name>
    <dbReference type="NCBI Taxonomy" id="122646"/>
    <lineage>
        <taxon>Eukaryota</taxon>
        <taxon>Viridiplantae</taxon>
        <taxon>Streptophyta</taxon>
        <taxon>Embryophyta</taxon>
        <taxon>Marchantiophyta</taxon>
        <taxon>Marchantiopsida</taxon>
        <taxon>Marchantiidae</taxon>
        <taxon>Marchantiales</taxon>
        <taxon>Ricciaceae</taxon>
        <taxon>Riccia</taxon>
    </lineage>
</organism>
<name>A0ABD3GI77_9MARC</name>
<dbReference type="InterPro" id="IPR005011">
    <property type="entry name" value="SNU66/SART1"/>
</dbReference>
<dbReference type="Pfam" id="PF03343">
    <property type="entry name" value="SART-1"/>
    <property type="match status" value="2"/>
</dbReference>
<feature type="region of interest" description="Disordered" evidence="4">
    <location>
        <begin position="1"/>
        <end position="424"/>
    </location>
</feature>
<evidence type="ECO:0000256" key="1">
    <source>
        <dbReference type="ARBA" id="ARBA00004123"/>
    </source>
</evidence>
<dbReference type="PANTHER" id="PTHR14152">
    <property type="entry name" value="SQUAMOUS CELL CARCINOMA ANTIGEN RECOGNISED BY CYTOTOXIC T LYMPHOCYTES"/>
    <property type="match status" value="1"/>
</dbReference>
<evidence type="ECO:0000313" key="5">
    <source>
        <dbReference type="EMBL" id="KAL3678623.1"/>
    </source>
</evidence>
<reference evidence="5 6" key="1">
    <citation type="submission" date="2024-09" db="EMBL/GenBank/DDBJ databases">
        <title>Chromosome-scale assembly of Riccia sorocarpa.</title>
        <authorList>
            <person name="Paukszto L."/>
        </authorList>
    </citation>
    <scope>NUCLEOTIDE SEQUENCE [LARGE SCALE GENOMIC DNA]</scope>
    <source>
        <strain evidence="5">LP-2024</strain>
        <tissue evidence="5">Aerial parts of the thallus</tissue>
    </source>
</reference>
<evidence type="ECO:0000313" key="6">
    <source>
        <dbReference type="Proteomes" id="UP001633002"/>
    </source>
</evidence>
<keyword evidence="6" id="KW-1185">Reference proteome</keyword>
<evidence type="ECO:0008006" key="7">
    <source>
        <dbReference type="Google" id="ProtNLM"/>
    </source>
</evidence>
<keyword evidence="3" id="KW-0539">Nucleus</keyword>
<feature type="compositionally biased region" description="Acidic residues" evidence="4">
    <location>
        <begin position="754"/>
        <end position="769"/>
    </location>
</feature>
<dbReference type="PANTHER" id="PTHR14152:SF5">
    <property type="entry name" value="U4_U6.U5 TRI-SNRNP-ASSOCIATED PROTEIN 1"/>
    <property type="match status" value="1"/>
</dbReference>
<dbReference type="EMBL" id="JBJQOH010000007">
    <property type="protein sequence ID" value="KAL3678623.1"/>
    <property type="molecule type" value="Genomic_DNA"/>
</dbReference>
<feature type="compositionally biased region" description="Low complexity" evidence="4">
    <location>
        <begin position="703"/>
        <end position="718"/>
    </location>
</feature>
<dbReference type="GO" id="GO:0005634">
    <property type="term" value="C:nucleus"/>
    <property type="evidence" value="ECO:0007669"/>
    <property type="project" value="UniProtKB-SubCell"/>
</dbReference>
<evidence type="ECO:0000256" key="3">
    <source>
        <dbReference type="ARBA" id="ARBA00023242"/>
    </source>
</evidence>
<dbReference type="Proteomes" id="UP001633002">
    <property type="component" value="Unassembled WGS sequence"/>
</dbReference>
<feature type="region of interest" description="Disordered" evidence="4">
    <location>
        <begin position="991"/>
        <end position="1012"/>
    </location>
</feature>
<feature type="compositionally biased region" description="Basic and acidic residues" evidence="4">
    <location>
        <begin position="340"/>
        <end position="356"/>
    </location>
</feature>
<feature type="compositionally biased region" description="Basic and acidic residues" evidence="4">
    <location>
        <begin position="601"/>
        <end position="628"/>
    </location>
</feature>
<comment type="subcellular location">
    <subcellularLocation>
        <location evidence="1">Nucleus</location>
    </subcellularLocation>
</comment>
<feature type="compositionally biased region" description="Basic and acidic residues" evidence="4">
    <location>
        <begin position="1"/>
        <end position="330"/>
    </location>
</feature>
<sequence>MKEKEEKEKDREKEKEREKGREKEKDREKDREKTRDKEKEKLKAKDKDRDSEKKKDRGKEQEKEGRSREHDRDRVKEQDREKDREKERVKDSDREREKERDRVVDKEKEKKKEKDRSKKDKDREKEKERDRDKEKAAEQEKVGVSNREKEREKHGEREKDREKEKERDNVGDKEKEKEKAGEREKERDRERDKEREREKEKEREREEKERQKSRLKEKERGREHERERDVRDRDREHERDREGRDRDREHEREREGRDREREHDRDRDGRDREREHDRDREGRDRERDHDRDREREHEREKGRDREERDRDRQKEREFEADIRDRKRDDMASGQTSTTALEERITKMREERLKGNTEQKAAGKKTDDEDDIKSWVKKSRVLEQQKKREEIEKAARMAKILSEQDVGDEDDESDEDARNSGYGGKDLAGLKIRHGLDKVMEGGAVVLTLKDSSVLEGDDVNEATDELENIEMAQQIAREDAYKAAKKKTGVYEDKFNNDINAAPRTILPQYDDIVKDEGVVLDDTGGINEESKRKLEEARRRLESVSSKESLVSSSLNVASDYLTQEDMLQFKKPKKKKKLRKKDKLDLDELEAEAMASGLGKEDLGSRNSEGRREKKEVDEKAAAEARKHAYDVALRKGEEASRMLREESTAQAMEVDEADTPVFGADEDEDLYKSLEKARLAALKKQREAAGPQSIATRVNALSQQSAESSQAASGADTDGDRLVFTDTGEFCRSLQLDDVNVRRAGAKDAFGEEEEEAPPVEMEEDEPKATGGWTEVSEAEKTQPITAEEEDSIPVEEPPIKEVAVGKGLAGALMLLKERGTLKETVDWGGRNMDKKRSKLVGIVDESNNEVGQRDILLDRVDEFGRTMTPKEAFRKLSHKFHGKGPGKMKQEKRMKQWQEELRLKQMNSGDTPLMSMEKMREAQAKMHTPYIVISGHIKPGQTSDPRSGFATVEKEPIGSLTPMLGDKVGSLTPMLGDKKVEHFLGIKRKAEPGSMGPPPPKQPKGDRH</sequence>
<evidence type="ECO:0000256" key="2">
    <source>
        <dbReference type="ARBA" id="ARBA00006076"/>
    </source>
</evidence>
<comment type="similarity">
    <text evidence="2">Belongs to the SNU66/SART1 family.</text>
</comment>
<accession>A0ABD3GI77</accession>
<feature type="region of interest" description="Disordered" evidence="4">
    <location>
        <begin position="642"/>
        <end position="665"/>
    </location>
</feature>
<feature type="region of interest" description="Disordered" evidence="4">
    <location>
        <begin position="595"/>
        <end position="628"/>
    </location>
</feature>
<comment type="caution">
    <text evidence="5">The sequence shown here is derived from an EMBL/GenBank/DDBJ whole genome shotgun (WGS) entry which is preliminary data.</text>
</comment>
<feature type="region of interest" description="Disordered" evidence="4">
    <location>
        <begin position="687"/>
        <end position="725"/>
    </location>
</feature>
<protein>
    <recommendedName>
        <fullName evidence="7">SART-1 family protein DOT2</fullName>
    </recommendedName>
</protein>
<proteinExistence type="inferred from homology"/>